<keyword evidence="4" id="KW-0472">Membrane</keyword>
<dbReference type="InterPro" id="IPR020846">
    <property type="entry name" value="MFS_dom"/>
</dbReference>
<feature type="transmembrane region" description="Helical" evidence="4">
    <location>
        <begin position="393"/>
        <end position="414"/>
    </location>
</feature>
<name>V5GVB9_KALBG</name>
<accession>V5GVB9</accession>
<reference evidence="7" key="1">
    <citation type="journal article" date="2013" name="Genome Announc.">
        <title>Draft genome sequence of Pseudozyma brasiliensis sp. nov. strain GHG001, a high producer of endo-1,4-xylanase isolated from an insect pest of sugarcane.</title>
        <authorList>
            <person name="Oliveira J.V.D.C."/>
            <person name="dos Santos R.A.C."/>
            <person name="Borges T.A."/>
            <person name="Riano-Pachon D.M."/>
            <person name="Goldman G.H."/>
        </authorList>
    </citation>
    <scope>NUCLEOTIDE SEQUENCE [LARGE SCALE GENOMIC DNA]</scope>
    <source>
        <strain evidence="7">GHG001</strain>
    </source>
</reference>
<evidence type="ECO:0000256" key="2">
    <source>
        <dbReference type="ARBA" id="ARBA00006727"/>
    </source>
</evidence>
<feature type="domain" description="Major facilitator superfamily (MFS) profile" evidence="5">
    <location>
        <begin position="138"/>
        <end position="544"/>
    </location>
</feature>
<gene>
    <name evidence="6" type="ORF">PSEUBRA_SCAF1g00291</name>
</gene>
<dbReference type="GO" id="GO:0022857">
    <property type="term" value="F:transmembrane transporter activity"/>
    <property type="evidence" value="ECO:0007669"/>
    <property type="project" value="InterPro"/>
</dbReference>
<feature type="transmembrane region" description="Helical" evidence="4">
    <location>
        <begin position="517"/>
        <end position="539"/>
    </location>
</feature>
<dbReference type="Pfam" id="PF07690">
    <property type="entry name" value="MFS_1"/>
    <property type="match status" value="1"/>
</dbReference>
<feature type="transmembrane region" description="Helical" evidence="4">
    <location>
        <begin position="353"/>
        <end position="373"/>
    </location>
</feature>
<feature type="region of interest" description="Disordered" evidence="3">
    <location>
        <begin position="38"/>
        <end position="59"/>
    </location>
</feature>
<dbReference type="OrthoDB" id="2213137at2759"/>
<dbReference type="HOGENOM" id="CLU_001265_1_2_1"/>
<dbReference type="InterPro" id="IPR050327">
    <property type="entry name" value="Proton-linked_MCT"/>
</dbReference>
<proteinExistence type="inferred from homology"/>
<keyword evidence="4" id="KW-0812">Transmembrane</keyword>
<keyword evidence="7" id="KW-1185">Reference proteome</keyword>
<organism evidence="6 7">
    <name type="scientific">Kalmanozyma brasiliensis (strain GHG001)</name>
    <name type="common">Yeast</name>
    <name type="synonym">Pseudozyma brasiliensis</name>
    <dbReference type="NCBI Taxonomy" id="1365824"/>
    <lineage>
        <taxon>Eukaryota</taxon>
        <taxon>Fungi</taxon>
        <taxon>Dikarya</taxon>
        <taxon>Basidiomycota</taxon>
        <taxon>Ustilaginomycotina</taxon>
        <taxon>Ustilaginomycetes</taxon>
        <taxon>Ustilaginales</taxon>
        <taxon>Ustilaginaceae</taxon>
        <taxon>Kalmanozyma</taxon>
    </lineage>
</organism>
<dbReference type="Proteomes" id="UP000019377">
    <property type="component" value="Unassembled WGS sequence"/>
</dbReference>
<feature type="transmembrane region" description="Helical" evidence="4">
    <location>
        <begin position="205"/>
        <end position="227"/>
    </location>
</feature>
<evidence type="ECO:0000256" key="3">
    <source>
        <dbReference type="SAM" id="MobiDB-lite"/>
    </source>
</evidence>
<comment type="similarity">
    <text evidence="2">Belongs to the major facilitator superfamily. Monocarboxylate porter (TC 2.A.1.13) family.</text>
</comment>
<feature type="transmembrane region" description="Helical" evidence="4">
    <location>
        <begin position="247"/>
        <end position="268"/>
    </location>
</feature>
<dbReference type="SUPFAM" id="SSF103473">
    <property type="entry name" value="MFS general substrate transporter"/>
    <property type="match status" value="1"/>
</dbReference>
<feature type="transmembrane region" description="Helical" evidence="4">
    <location>
        <begin position="445"/>
        <end position="465"/>
    </location>
</feature>
<dbReference type="EMBL" id="KI545851">
    <property type="protein sequence ID" value="EST09847.1"/>
    <property type="molecule type" value="Genomic_DNA"/>
</dbReference>
<feature type="transmembrane region" description="Helical" evidence="4">
    <location>
        <begin position="137"/>
        <end position="160"/>
    </location>
</feature>
<sequence length="555" mass="58222">MSAQQRHQMGRQAPARLVAAESVSSLQMGTMRRILPASSSSSIAASRMPSSVPVKPHTAQLRPRMPIEANPTTTSLETDKVKTEALSPVTAATTSASAGKTSTGNGFTPMELVEDEAEADPDPDSEVMAHEGGWQGWRVVVCAAAYFFFTLGMVYSFGIISEALVSAGAADAGTLGWVSSLTIVPMPIFSVPFTKAVSRFGNRAVAAAGAICVSVGYACFSICWIPTSHPKLPLGEGVHEGLELRMARMVVFAFMVGVGYGLVFFSTSQIAVGYFKSKRGLVIGIVYSASGFGGAACAMLLRVLANKVGLAWSVRILGITSGLVLLPSAYWLVPHQVERSKRCVEAFRLSLFLDARFNLLLVATALGTFPLFVPPFLLPTYAKSAGFSPNTGAWLVAGYSLASAVGRVAFGMVADTRVGPVTSLMLALTLASASILAIWTVSNSLATLALAMVLNGGSSGALLSLQPPVNAAIFGVHQTALTMSMMMCSRAFGSLLGGPLAGYLLDAFGGPRAGTQAFRPALLVMGSICLVSAISVVFLRSKVASRRNVTWRARI</sequence>
<dbReference type="PANTHER" id="PTHR11360:SF234">
    <property type="entry name" value="MFS-TYPE TRANSPORTER DBAD-RELATED"/>
    <property type="match status" value="1"/>
</dbReference>
<feature type="transmembrane region" description="Helical" evidence="4">
    <location>
        <begin position="486"/>
        <end position="505"/>
    </location>
</feature>
<feature type="transmembrane region" description="Helical" evidence="4">
    <location>
        <begin position="421"/>
        <end position="439"/>
    </location>
</feature>
<dbReference type="PANTHER" id="PTHR11360">
    <property type="entry name" value="MONOCARBOXYLATE TRANSPORTER"/>
    <property type="match status" value="1"/>
</dbReference>
<dbReference type="Gene3D" id="1.20.1250.20">
    <property type="entry name" value="MFS general substrate transporter like domains"/>
    <property type="match status" value="2"/>
</dbReference>
<evidence type="ECO:0000256" key="1">
    <source>
        <dbReference type="ARBA" id="ARBA00004141"/>
    </source>
</evidence>
<feature type="transmembrane region" description="Helical" evidence="4">
    <location>
        <begin position="310"/>
        <end position="333"/>
    </location>
</feature>
<evidence type="ECO:0000313" key="6">
    <source>
        <dbReference type="EMBL" id="EST09847.1"/>
    </source>
</evidence>
<dbReference type="GO" id="GO:0016020">
    <property type="term" value="C:membrane"/>
    <property type="evidence" value="ECO:0007669"/>
    <property type="project" value="UniProtKB-SubCell"/>
</dbReference>
<feature type="compositionally biased region" description="Low complexity" evidence="3">
    <location>
        <begin position="38"/>
        <end position="51"/>
    </location>
</feature>
<dbReference type="InterPro" id="IPR036259">
    <property type="entry name" value="MFS_trans_sf"/>
</dbReference>
<dbReference type="PROSITE" id="PS50850">
    <property type="entry name" value="MFS"/>
    <property type="match status" value="1"/>
</dbReference>
<evidence type="ECO:0000313" key="7">
    <source>
        <dbReference type="Proteomes" id="UP000019377"/>
    </source>
</evidence>
<dbReference type="OMA" id="SVEWAFR"/>
<evidence type="ECO:0000259" key="5">
    <source>
        <dbReference type="PROSITE" id="PS50850"/>
    </source>
</evidence>
<feature type="transmembrane region" description="Helical" evidence="4">
    <location>
        <begin position="280"/>
        <end position="304"/>
    </location>
</feature>
<evidence type="ECO:0000256" key="4">
    <source>
        <dbReference type="SAM" id="Phobius"/>
    </source>
</evidence>
<dbReference type="GeneID" id="27418482"/>
<feature type="transmembrane region" description="Helical" evidence="4">
    <location>
        <begin position="172"/>
        <end position="193"/>
    </location>
</feature>
<keyword evidence="4" id="KW-1133">Transmembrane helix</keyword>
<comment type="subcellular location">
    <subcellularLocation>
        <location evidence="1">Membrane</location>
        <topology evidence="1">Multi-pass membrane protein</topology>
    </subcellularLocation>
</comment>
<dbReference type="InterPro" id="IPR011701">
    <property type="entry name" value="MFS"/>
</dbReference>
<dbReference type="AlphaFoldDB" id="V5GVB9"/>
<protein>
    <recommendedName>
        <fullName evidence="5">Major facilitator superfamily (MFS) profile domain-containing protein</fullName>
    </recommendedName>
</protein>
<dbReference type="eggNOG" id="KOG2504">
    <property type="taxonomic scope" value="Eukaryota"/>
</dbReference>